<feature type="domain" description="ILEI/PANDER" evidence="14">
    <location>
        <begin position="136"/>
        <end position="226"/>
    </location>
</feature>
<dbReference type="Gene3D" id="3.90.550.10">
    <property type="entry name" value="Spore Coat Polysaccharide Biosynthesis Protein SpsA, Chain A"/>
    <property type="match status" value="1"/>
</dbReference>
<dbReference type="PROSITE" id="PS52031">
    <property type="entry name" value="GG_LECTIN"/>
    <property type="match status" value="1"/>
</dbReference>
<dbReference type="InterPro" id="IPR052463">
    <property type="entry name" value="O-linked_mannose_GnT"/>
</dbReference>
<name>A0A6F9DPT3_9ASCI</name>
<evidence type="ECO:0000256" key="12">
    <source>
        <dbReference type="ARBA" id="ARBA00023211"/>
    </source>
</evidence>
<dbReference type="InterPro" id="IPR029044">
    <property type="entry name" value="Nucleotide-diphossugar_trans"/>
</dbReference>
<dbReference type="EC" id="2.4.1.101" evidence="13"/>
<comment type="cofactor">
    <cofactor evidence="13">
        <name>Mn(2+)</name>
        <dbReference type="ChEBI" id="CHEBI:29035"/>
    </cofactor>
    <text evidence="13">The cofactor is mostly bound to the substrate.</text>
</comment>
<evidence type="ECO:0000256" key="7">
    <source>
        <dbReference type="ARBA" id="ARBA00022723"/>
    </source>
</evidence>
<keyword evidence="5 15" id="KW-0808">Transferase</keyword>
<evidence type="ECO:0000256" key="3">
    <source>
        <dbReference type="ARBA" id="ARBA00006492"/>
    </source>
</evidence>
<dbReference type="InterPro" id="IPR004139">
    <property type="entry name" value="Glyco_trans_13"/>
</dbReference>
<dbReference type="SUPFAM" id="SSF53448">
    <property type="entry name" value="Nucleotide-diphospho-sugar transferases"/>
    <property type="match status" value="1"/>
</dbReference>
<dbReference type="FunFam" id="3.90.550.10:FF:000252">
    <property type="entry name" value="Protein O-linked-mannose beta-1,2-N-acetylglucosaminyltransferase 1"/>
    <property type="match status" value="1"/>
</dbReference>
<dbReference type="PANTHER" id="PTHR46396">
    <property type="entry name" value="PROTEIN O-LINKED-MANNOSE BETA-1,2-N-ACETYLGLUCOSAMINYLTRANSFERASE 1"/>
    <property type="match status" value="1"/>
</dbReference>
<dbReference type="Pfam" id="PF15711">
    <property type="entry name" value="ILEI"/>
    <property type="match status" value="1"/>
</dbReference>
<comment type="function">
    <text evidence="13">Initiates complex N-linked carbohydrate formation. Essential for the conversion of high-mannose to hybrid and complex N-glycans.</text>
</comment>
<dbReference type="GO" id="GO:0016266">
    <property type="term" value="P:protein O-linked glycosylation via N-acetyl-galactosamine"/>
    <property type="evidence" value="ECO:0007669"/>
    <property type="project" value="TreeGrafter"/>
</dbReference>
<keyword evidence="9" id="KW-1133">Transmembrane helix</keyword>
<dbReference type="AlphaFoldDB" id="A0A6F9DPT3"/>
<dbReference type="GO" id="GO:0000139">
    <property type="term" value="C:Golgi membrane"/>
    <property type="evidence" value="ECO:0007669"/>
    <property type="project" value="UniProtKB-SubCell"/>
</dbReference>
<keyword evidence="12 13" id="KW-0464">Manganese</keyword>
<keyword evidence="10 13" id="KW-0333">Golgi apparatus</keyword>
<keyword evidence="4 13" id="KW-0328">Glycosyltransferase</keyword>
<evidence type="ECO:0000313" key="15">
    <source>
        <dbReference type="EMBL" id="CAB3265040.1"/>
    </source>
</evidence>
<dbReference type="GO" id="GO:0030145">
    <property type="term" value="F:manganese ion binding"/>
    <property type="evidence" value="ECO:0007669"/>
    <property type="project" value="UniProtKB-UniRule"/>
</dbReference>
<keyword evidence="8 13" id="KW-0735">Signal-anchor</keyword>
<dbReference type="EMBL" id="LR789178">
    <property type="protein sequence ID" value="CAB3265040.1"/>
    <property type="molecule type" value="mRNA"/>
</dbReference>
<reference evidence="15" key="1">
    <citation type="submission" date="2020-04" db="EMBL/GenBank/DDBJ databases">
        <authorList>
            <person name="Neveu A P."/>
        </authorList>
    </citation>
    <scope>NUCLEOTIDE SEQUENCE</scope>
    <source>
        <tissue evidence="15">Whole embryo</tissue>
    </source>
</reference>
<evidence type="ECO:0000256" key="1">
    <source>
        <dbReference type="ARBA" id="ARBA00004323"/>
    </source>
</evidence>
<comment type="similarity">
    <text evidence="3 13">Belongs to the glycosyltransferase 13 family.</text>
</comment>
<evidence type="ECO:0000256" key="5">
    <source>
        <dbReference type="ARBA" id="ARBA00022679"/>
    </source>
</evidence>
<keyword evidence="6" id="KW-0812">Transmembrane</keyword>
<keyword evidence="11" id="KW-0472">Membrane</keyword>
<evidence type="ECO:0000256" key="11">
    <source>
        <dbReference type="ARBA" id="ARBA00023136"/>
    </source>
</evidence>
<protein>
    <recommendedName>
        <fullName evidence="13">Alpha-1,3-mannosyl-glycoprotein 2-beta-N-acetylglucosaminyltransferase</fullName>
        <shortName evidence="13">GNT-I</shortName>
        <shortName evidence="13">GlcNAc-T I</shortName>
        <ecNumber evidence="13">2.4.1.101</ecNumber>
    </recommendedName>
    <alternativeName>
        <fullName evidence="13">N-glycosyl-oligosaccharide-glycoprotein N-acetylglucosaminyltransferase I</fullName>
    </alternativeName>
</protein>
<dbReference type="GO" id="GO:0047223">
    <property type="term" value="F:beta-1,3-galactosyl-O-glycosyl-glycoprotein beta-1,3-N-acetylglucosaminyltransferase activity"/>
    <property type="evidence" value="ECO:0007669"/>
    <property type="project" value="TreeGrafter"/>
</dbReference>
<evidence type="ECO:0000256" key="10">
    <source>
        <dbReference type="ARBA" id="ARBA00023034"/>
    </source>
</evidence>
<dbReference type="UniPathway" id="UPA00378"/>
<evidence type="ECO:0000256" key="8">
    <source>
        <dbReference type="ARBA" id="ARBA00022968"/>
    </source>
</evidence>
<evidence type="ECO:0000256" key="6">
    <source>
        <dbReference type="ARBA" id="ARBA00022692"/>
    </source>
</evidence>
<keyword evidence="7 13" id="KW-0479">Metal-binding</keyword>
<comment type="catalytic activity">
    <reaction evidence="13">
        <text>N(4)-(alpha-D-Man-(1-&gt;3)-[alpha-D-Man-(1-&gt;3)-[alpha-D-Man-(1-&gt;6)]-alpha-D-Man-(1-&gt;6)]-beta-D-Man-(1-&gt;4)-beta-D-GlcNAc-(1-&gt;4)-beta-D-GlcNAc)-L-asparaginyl-[protein] (N-glucan mannose isomer 5A1,2) + UDP-N-acetyl-alpha-D-glucosamine = N(4)-{beta-D-GlcNAc-(1-&gt;2)-alpha-D-Man-(1-&gt;3)-[alpha-D-Man-(1-&gt;3)-[alpha-D-Man-(1-&gt;6)]-alpha-D-Man-(1-&gt;6)]-beta-D-Man-(1-&gt;4)-beta-D-GlcNAc-(1-&gt;4)-beta-D-GlcNAc}-L-asparaginyl-[protein] + UDP + H(+)</text>
        <dbReference type="Rhea" id="RHEA:11456"/>
        <dbReference type="Rhea" id="RHEA-COMP:14367"/>
        <dbReference type="Rhea" id="RHEA-COMP:14368"/>
        <dbReference type="ChEBI" id="CHEBI:15378"/>
        <dbReference type="ChEBI" id="CHEBI:57705"/>
        <dbReference type="ChEBI" id="CHEBI:58223"/>
        <dbReference type="ChEBI" id="CHEBI:59087"/>
        <dbReference type="ChEBI" id="CHEBI:60625"/>
        <dbReference type="EC" id="2.4.1.101"/>
    </reaction>
</comment>
<evidence type="ECO:0000256" key="9">
    <source>
        <dbReference type="ARBA" id="ARBA00022989"/>
    </source>
</evidence>
<accession>A0A6F9DPT3</accession>
<dbReference type="PANTHER" id="PTHR46396:SF1">
    <property type="entry name" value="PROTEIN O-LINKED-MANNOSE BETA-1,2-N-ACETYLGLUCOSAMINYLTRANSFERASE 1"/>
    <property type="match status" value="1"/>
</dbReference>
<comment type="pathway">
    <text evidence="2 13">Protein modification; protein glycosylation.</text>
</comment>
<organism evidence="15">
    <name type="scientific">Phallusia mammillata</name>
    <dbReference type="NCBI Taxonomy" id="59560"/>
    <lineage>
        <taxon>Eukaryota</taxon>
        <taxon>Metazoa</taxon>
        <taxon>Chordata</taxon>
        <taxon>Tunicata</taxon>
        <taxon>Ascidiacea</taxon>
        <taxon>Phlebobranchia</taxon>
        <taxon>Ascidiidae</taxon>
        <taxon>Phallusia</taxon>
    </lineage>
</organism>
<gene>
    <name evidence="15" type="primary">Pomgnt1</name>
</gene>
<proteinExistence type="evidence at transcript level"/>
<evidence type="ECO:0000256" key="13">
    <source>
        <dbReference type="RuleBase" id="RU368119"/>
    </source>
</evidence>
<dbReference type="Pfam" id="PF03071">
    <property type="entry name" value="GNT-I"/>
    <property type="match status" value="1"/>
</dbReference>
<comment type="subcellular location">
    <subcellularLocation>
        <location evidence="1 13">Golgi apparatus membrane</location>
        <topology evidence="1 13">Single-pass type II membrane protein</topology>
    </subcellularLocation>
</comment>
<dbReference type="GO" id="GO:0003827">
    <property type="term" value="F:alpha-1,3-mannosylglycoprotein 2-beta-N-acetylglucosaminyltransferase activity"/>
    <property type="evidence" value="ECO:0007669"/>
    <property type="project" value="UniProtKB-UniRule"/>
</dbReference>
<evidence type="ECO:0000259" key="14">
    <source>
        <dbReference type="Pfam" id="PF15711"/>
    </source>
</evidence>
<evidence type="ECO:0000256" key="2">
    <source>
        <dbReference type="ARBA" id="ARBA00004922"/>
    </source>
</evidence>
<sequence length="658" mass="75379">MRFCCNVSGAICPFNDFTCLIPAMRSQLPQSLNACWGKNCFSFMHHIQKYACAILFVLILAQLKRIYVLKCEHKDFLKIIVSDSLPFQEYMNQLGIGEDIDPNSTFQYEILSSQKSVKLAVNGQALYDDSKASGGRGLHLIVINPKSGQIKGSHIFDTFSSKGDSLLVEMLTNGLDGEHLLVFAVKDEASLKLSQKSRKLLTDIGSKHVYHLKWRSLWAMICWKGGADTIHLLNEHIQHTSNVSKWPEPVYLKVTVDPKMFDSSKPLCDWPPSEANSRRIEFCSKYFGYNDLCTCSVNNIMQGSQVDFSDNLVKNVHVVVIASNRPHYLYRMLKSLLGAHGVNTNVITVFIDGYFEETMDVVKLFGVHGIFHMPSGVGNARISQNYFSSFNVIFSLYPEAQHCIVLEEDLEVSPDFFRYFSQTISLLDTDESLYCISAWNDQGYAHSSEDTTLLYRVETMPGLGWMFKRDLFENELKDQWPGPDKQWDWDMWIRHPEVRKGRECVIPDVSRTFHFGETGLNMNSHFYQTYFSTRKLNNDATARLKNVNDMCKDKYERNMHRMMQNALVLDHSKSPCDEEFAPANASSHYVAYFGSHNSTNFINVVKCLRLWDLDARGLHKNAFRTFIRKTPVIFVGYPASPYSIYKPVDIKPLSFEQL</sequence>
<dbReference type="InterPro" id="IPR039477">
    <property type="entry name" value="ILEI/PANDER_dom"/>
</dbReference>
<evidence type="ECO:0000256" key="4">
    <source>
        <dbReference type="ARBA" id="ARBA00022676"/>
    </source>
</evidence>